<comment type="caution">
    <text evidence="1">The sequence shown here is derived from an EMBL/GenBank/DDBJ whole genome shotgun (WGS) entry which is preliminary data.</text>
</comment>
<evidence type="ECO:0000313" key="1">
    <source>
        <dbReference type="EMBL" id="GIO41708.1"/>
    </source>
</evidence>
<evidence type="ECO:0000313" key="2">
    <source>
        <dbReference type="Proteomes" id="UP000678895"/>
    </source>
</evidence>
<protein>
    <submittedName>
        <fullName evidence="1">Alpha/beta hydrolase</fullName>
    </submittedName>
</protein>
<dbReference type="AlphaFoldDB" id="A0A919Y1N2"/>
<reference evidence="1" key="1">
    <citation type="submission" date="2021-03" db="EMBL/GenBank/DDBJ databases">
        <title>Antimicrobial resistance genes in bacteria isolated from Japanese honey, and their potential for conferring macrolide and lincosamide resistance in the American foulbrood pathogen Paenibacillus larvae.</title>
        <authorList>
            <person name="Okamoto M."/>
            <person name="Kumagai M."/>
            <person name="Kanamori H."/>
            <person name="Takamatsu D."/>
        </authorList>
    </citation>
    <scope>NUCLEOTIDE SEQUENCE</scope>
    <source>
        <strain evidence="1">J41TS4</strain>
    </source>
</reference>
<dbReference type="RefSeq" id="WP_301626062.1">
    <property type="nucleotide sequence ID" value="NZ_BORS01000004.1"/>
</dbReference>
<keyword evidence="2" id="KW-1185">Reference proteome</keyword>
<dbReference type="EMBL" id="BORS01000004">
    <property type="protein sequence ID" value="GIO41708.1"/>
    <property type="molecule type" value="Genomic_DNA"/>
</dbReference>
<gene>
    <name evidence="1" type="ORF">J41TS4_14660</name>
</gene>
<keyword evidence="1" id="KW-0378">Hydrolase</keyword>
<dbReference type="GO" id="GO:0016787">
    <property type="term" value="F:hydrolase activity"/>
    <property type="evidence" value="ECO:0007669"/>
    <property type="project" value="UniProtKB-KW"/>
</dbReference>
<proteinExistence type="predicted"/>
<dbReference type="InterPro" id="IPR025365">
    <property type="entry name" value="DUF4269"/>
</dbReference>
<name>A0A919Y1N2_9BACL</name>
<sequence length="189" mass="21878">MKNSILGIHDLKSGTTLQQEVYKLLRRHRFMEILHSYQPILVGTVPLDIQVPGSDLDLICEVHDFETFRMESDTHFAHYAGYTVHEREVDGVPRIKVNFHCEHWPIELFGQPVPTTQQNGYRHMMIEARLLSLYGESFKQAIIQLKQNGLKTEPAFAKLLHLEGNPYDELLKLEGREDQELLKLLSVSE</sequence>
<dbReference type="Pfam" id="PF14091">
    <property type="entry name" value="DUF4269"/>
    <property type="match status" value="1"/>
</dbReference>
<dbReference type="Proteomes" id="UP000678895">
    <property type="component" value="Unassembled WGS sequence"/>
</dbReference>
<organism evidence="1 2">
    <name type="scientific">Paenibacillus apis</name>
    <dbReference type="NCBI Taxonomy" id="1792174"/>
    <lineage>
        <taxon>Bacteria</taxon>
        <taxon>Bacillati</taxon>
        <taxon>Bacillota</taxon>
        <taxon>Bacilli</taxon>
        <taxon>Bacillales</taxon>
        <taxon>Paenibacillaceae</taxon>
        <taxon>Paenibacillus</taxon>
    </lineage>
</organism>
<accession>A0A919Y1N2</accession>